<dbReference type="RefSeq" id="WP_073364026.1">
    <property type="nucleotide sequence ID" value="NZ_FQVQ01000012.1"/>
</dbReference>
<dbReference type="Gene3D" id="3.40.50.20">
    <property type="match status" value="1"/>
</dbReference>
<dbReference type="OrthoDB" id="9794407at2"/>
<feature type="active site" description="Proton acceptor" evidence="2">
    <location>
        <position position="129"/>
    </location>
</feature>
<evidence type="ECO:0000313" key="5">
    <source>
        <dbReference type="EMBL" id="SHF56458.1"/>
    </source>
</evidence>
<dbReference type="Pfam" id="PF00132">
    <property type="entry name" value="Hexapep"/>
    <property type="match status" value="1"/>
</dbReference>
<protein>
    <submittedName>
        <fullName evidence="5">Acetyltransferase EpsM</fullName>
    </submittedName>
</protein>
<name>A0A1M5CP14_9FLAO</name>
<dbReference type="AlphaFoldDB" id="A0A1M5CP14"/>
<feature type="binding site" evidence="3">
    <location>
        <begin position="11"/>
        <end position="13"/>
    </location>
    <ligand>
        <name>substrate</name>
    </ligand>
</feature>
<dbReference type="PANTHER" id="PTHR43300:SF7">
    <property type="entry name" value="UDP-N-ACETYLBACILLOSAMINE N-ACETYLTRANSFERASE"/>
    <property type="match status" value="1"/>
</dbReference>
<proteinExistence type="inferred from homology"/>
<feature type="site" description="Increases basicity of active site His" evidence="2">
    <location>
        <position position="130"/>
    </location>
</feature>
<organism evidence="5 6">
    <name type="scientific">Flavobacterium fontis</name>
    <dbReference type="NCBI Taxonomy" id="1124188"/>
    <lineage>
        <taxon>Bacteria</taxon>
        <taxon>Pseudomonadati</taxon>
        <taxon>Bacteroidota</taxon>
        <taxon>Flavobacteriia</taxon>
        <taxon>Flavobacteriales</taxon>
        <taxon>Flavobacteriaceae</taxon>
        <taxon>Flavobacterium</taxon>
    </lineage>
</organism>
<evidence type="ECO:0000256" key="3">
    <source>
        <dbReference type="PIRSR" id="PIRSR620019-2"/>
    </source>
</evidence>
<dbReference type="NCBIfam" id="TIGR03570">
    <property type="entry name" value="NeuD_NnaD"/>
    <property type="match status" value="1"/>
</dbReference>
<dbReference type="Proteomes" id="UP000184147">
    <property type="component" value="Unassembled WGS sequence"/>
</dbReference>
<feature type="binding site" evidence="3">
    <location>
        <position position="138"/>
    </location>
    <ligand>
        <name>acetyl-CoA</name>
        <dbReference type="ChEBI" id="CHEBI:57288"/>
    </ligand>
</feature>
<feature type="binding site" evidence="3">
    <location>
        <position position="159"/>
    </location>
    <ligand>
        <name>acetyl-CoA</name>
        <dbReference type="ChEBI" id="CHEBI:57288"/>
    </ligand>
</feature>
<comment type="similarity">
    <text evidence="1">Belongs to the transferase hexapeptide repeat family.</text>
</comment>
<evidence type="ECO:0000313" key="6">
    <source>
        <dbReference type="Proteomes" id="UP000184147"/>
    </source>
</evidence>
<dbReference type="GO" id="GO:0016740">
    <property type="term" value="F:transferase activity"/>
    <property type="evidence" value="ECO:0007669"/>
    <property type="project" value="UniProtKB-KW"/>
</dbReference>
<evidence type="ECO:0000256" key="1">
    <source>
        <dbReference type="ARBA" id="ARBA00007274"/>
    </source>
</evidence>
<evidence type="ECO:0000256" key="2">
    <source>
        <dbReference type="PIRSR" id="PIRSR620019-1"/>
    </source>
</evidence>
<dbReference type="SUPFAM" id="SSF51161">
    <property type="entry name" value="Trimeric LpxA-like enzymes"/>
    <property type="match status" value="1"/>
</dbReference>
<feature type="binding site" evidence="3">
    <location>
        <position position="65"/>
    </location>
    <ligand>
        <name>substrate</name>
    </ligand>
</feature>
<reference evidence="5 6" key="1">
    <citation type="submission" date="2016-11" db="EMBL/GenBank/DDBJ databases">
        <authorList>
            <person name="Jaros S."/>
            <person name="Januszkiewicz K."/>
            <person name="Wedrychowicz H."/>
        </authorList>
    </citation>
    <scope>NUCLEOTIDE SEQUENCE [LARGE SCALE GENOMIC DNA]</scope>
    <source>
        <strain evidence="5 6">DSM 25660</strain>
    </source>
</reference>
<keyword evidence="6" id="KW-1185">Reference proteome</keyword>
<dbReference type="InterPro" id="IPR041561">
    <property type="entry name" value="PglD_N"/>
</dbReference>
<dbReference type="STRING" id="1124188.SAMN05444377_11279"/>
<dbReference type="InterPro" id="IPR001451">
    <property type="entry name" value="Hexapep"/>
</dbReference>
<gene>
    <name evidence="5" type="ORF">SAMN05444377_11279</name>
</gene>
<dbReference type="Gene3D" id="2.160.10.10">
    <property type="entry name" value="Hexapeptide repeat proteins"/>
    <property type="match status" value="1"/>
</dbReference>
<dbReference type="InterPro" id="IPR020019">
    <property type="entry name" value="AcTrfase_PglD-like"/>
</dbReference>
<dbReference type="InterPro" id="IPR050179">
    <property type="entry name" value="Trans_hexapeptide_repeat"/>
</dbReference>
<dbReference type="CDD" id="cd03360">
    <property type="entry name" value="LbH_AT_putative"/>
    <property type="match status" value="1"/>
</dbReference>
<sequence length="206" mass="21248">METKVLLYGASGHGKVVLDILQAQGIVVNCICDDRPKFPHIHGVSVVSTEEVDWKQNYVMLFSIGNNAIRAALAQRFAGPYITAVHPQAVISPRATLGEGTVVMAGVVINTDARVGVHSIINTGATLDHDCVVGDFVHISPGVALAGNVTIGSGTHVGIGACVIQGVTIGKGCTIGAGAVIIRDVPDGAVVVGNPGKIIKYTKAHE</sequence>
<dbReference type="PANTHER" id="PTHR43300">
    <property type="entry name" value="ACETYLTRANSFERASE"/>
    <property type="match status" value="1"/>
</dbReference>
<keyword evidence="5" id="KW-0808">Transferase</keyword>
<dbReference type="InterPro" id="IPR011004">
    <property type="entry name" value="Trimer_LpxA-like_sf"/>
</dbReference>
<evidence type="ECO:0000259" key="4">
    <source>
        <dbReference type="Pfam" id="PF17836"/>
    </source>
</evidence>
<dbReference type="EMBL" id="FQVQ01000012">
    <property type="protein sequence ID" value="SHF56458.1"/>
    <property type="molecule type" value="Genomic_DNA"/>
</dbReference>
<feature type="domain" description="PglD N-terminal" evidence="4">
    <location>
        <begin position="4"/>
        <end position="76"/>
    </location>
</feature>
<accession>A0A1M5CP14</accession>
<dbReference type="Pfam" id="PF17836">
    <property type="entry name" value="PglD_N"/>
    <property type="match status" value="1"/>
</dbReference>